<accession>A0ACB7YTH6</accession>
<reference evidence="1 2" key="1">
    <citation type="journal article" date="2021" name="Hortic Res">
        <title>High-quality reference genome and annotation aids understanding of berry development for evergreen blueberry (Vaccinium darrowii).</title>
        <authorList>
            <person name="Yu J."/>
            <person name="Hulse-Kemp A.M."/>
            <person name="Babiker E."/>
            <person name="Staton M."/>
        </authorList>
    </citation>
    <scope>NUCLEOTIDE SEQUENCE [LARGE SCALE GENOMIC DNA]</scope>
    <source>
        <strain evidence="2">cv. NJ 8807/NJ 8810</strain>
        <tissue evidence="1">Young leaf</tissue>
    </source>
</reference>
<dbReference type="EMBL" id="CM037153">
    <property type="protein sequence ID" value="KAH7856786.1"/>
    <property type="molecule type" value="Genomic_DNA"/>
</dbReference>
<organism evidence="1 2">
    <name type="scientific">Vaccinium darrowii</name>
    <dbReference type="NCBI Taxonomy" id="229202"/>
    <lineage>
        <taxon>Eukaryota</taxon>
        <taxon>Viridiplantae</taxon>
        <taxon>Streptophyta</taxon>
        <taxon>Embryophyta</taxon>
        <taxon>Tracheophyta</taxon>
        <taxon>Spermatophyta</taxon>
        <taxon>Magnoliopsida</taxon>
        <taxon>eudicotyledons</taxon>
        <taxon>Gunneridae</taxon>
        <taxon>Pentapetalae</taxon>
        <taxon>asterids</taxon>
        <taxon>Ericales</taxon>
        <taxon>Ericaceae</taxon>
        <taxon>Vaccinioideae</taxon>
        <taxon>Vaccinieae</taxon>
        <taxon>Vaccinium</taxon>
    </lineage>
</organism>
<sequence length="235" mass="27543">MNPMKIQATKMHKKQQLLHNLFIYSLTALTSSSLICFSPILHPLFSCIKVLLVLPTPEITSLFFNSKFLFIVGNLIFLILISESKIFTSYATSISDFHYKSLDNLSLVDKKEEENMDNFCEDKIYSCEGGEGKFEESVEEKQDMEEEIEERMEEMRDVEEELDEEGKSEEWIEERQDVEEDLEEWIEEMQQIVEEEFDGKGFGLPVKDLTKRVDDFIARVQRQRSLELLAYNCCE</sequence>
<protein>
    <submittedName>
        <fullName evidence="1">Uncharacterized protein</fullName>
    </submittedName>
</protein>
<comment type="caution">
    <text evidence="1">The sequence shown here is derived from an EMBL/GenBank/DDBJ whole genome shotgun (WGS) entry which is preliminary data.</text>
</comment>
<dbReference type="Proteomes" id="UP000828048">
    <property type="component" value="Chromosome 3"/>
</dbReference>
<gene>
    <name evidence="1" type="ORF">Vadar_005571</name>
</gene>
<evidence type="ECO:0000313" key="1">
    <source>
        <dbReference type="EMBL" id="KAH7856786.1"/>
    </source>
</evidence>
<name>A0ACB7YTH6_9ERIC</name>
<proteinExistence type="predicted"/>
<keyword evidence="2" id="KW-1185">Reference proteome</keyword>
<evidence type="ECO:0000313" key="2">
    <source>
        <dbReference type="Proteomes" id="UP000828048"/>
    </source>
</evidence>